<dbReference type="Proteomes" id="UP000269015">
    <property type="component" value="Chromosome"/>
</dbReference>
<keyword evidence="1" id="KW-1133">Transmembrane helix</keyword>
<evidence type="ECO:0000313" key="2">
    <source>
        <dbReference type="EMBL" id="AZB19629.1"/>
    </source>
</evidence>
<sequence>MELWFLLDTELISPFLVIGIDIIVSNFMYIKAIRHRAKKYPKKYHKERRSFLLLLLLLLRQIDI</sequence>
<dbReference type="EMBL" id="CP033930">
    <property type="protein sequence ID" value="AZB19629.1"/>
    <property type="molecule type" value="Genomic_DNA"/>
</dbReference>
<reference evidence="2 3" key="1">
    <citation type="submission" date="2018-11" db="EMBL/GenBank/DDBJ databases">
        <title>Proposal to divide the Flavobacteriaceae and reorganize its genera based on Amino Acid Identity values calculated from whole genome sequences.</title>
        <authorList>
            <person name="Nicholson A.C."/>
            <person name="Gulvik C.A."/>
            <person name="Whitney A.M."/>
            <person name="Humrighouse B.W."/>
            <person name="Bell M."/>
            <person name="Holmes B."/>
            <person name="Steigerwalt A.G."/>
            <person name="Villarma A."/>
            <person name="Sheth M."/>
            <person name="Batra D."/>
            <person name="Pryor J."/>
            <person name="Bernardet J.-F."/>
            <person name="Hugo C."/>
            <person name="Kampfer P."/>
            <person name="Newman J."/>
            <person name="McQuiston J.R."/>
        </authorList>
    </citation>
    <scope>NUCLEOTIDE SEQUENCE [LARGE SCALE GENOMIC DNA]</scope>
    <source>
        <strain evidence="2 3">H5559</strain>
    </source>
</reference>
<keyword evidence="1" id="KW-0812">Transmembrane</keyword>
<gene>
    <name evidence="2" type="ORF">EG352_18560</name>
</gene>
<proteinExistence type="predicted"/>
<evidence type="ECO:0000313" key="3">
    <source>
        <dbReference type="Proteomes" id="UP000269015"/>
    </source>
</evidence>
<evidence type="ECO:0000256" key="1">
    <source>
        <dbReference type="SAM" id="Phobius"/>
    </source>
</evidence>
<organism evidence="2 3">
    <name type="scientific">Chryseobacterium indologenes</name>
    <name type="common">Flavobacterium indologenes</name>
    <dbReference type="NCBI Taxonomy" id="253"/>
    <lineage>
        <taxon>Bacteria</taxon>
        <taxon>Pseudomonadati</taxon>
        <taxon>Bacteroidota</taxon>
        <taxon>Flavobacteriia</taxon>
        <taxon>Flavobacteriales</taxon>
        <taxon>Weeksellaceae</taxon>
        <taxon>Chryseobacterium group</taxon>
        <taxon>Chryseobacterium</taxon>
    </lineage>
</organism>
<dbReference type="AlphaFoldDB" id="A0AAD0Z2A2"/>
<feature type="transmembrane region" description="Helical" evidence="1">
    <location>
        <begin position="12"/>
        <end position="30"/>
    </location>
</feature>
<protein>
    <submittedName>
        <fullName evidence="2">Uncharacterized protein</fullName>
    </submittedName>
</protein>
<name>A0AAD0Z2A2_CHRID</name>
<keyword evidence="1" id="KW-0472">Membrane</keyword>
<accession>A0AAD0Z2A2</accession>